<dbReference type="PANTHER" id="PTHR10655">
    <property type="entry name" value="LYSOPHOSPHOLIPASE-RELATED"/>
    <property type="match status" value="1"/>
</dbReference>
<dbReference type="AlphaFoldDB" id="A0A9P9DCL8"/>
<dbReference type="EMBL" id="JAGMWT010000014">
    <property type="protein sequence ID" value="KAH7116788.1"/>
    <property type="molecule type" value="Genomic_DNA"/>
</dbReference>
<name>A0A9P9DCL8_9PLEO</name>
<dbReference type="GO" id="GO:0008474">
    <property type="term" value="F:palmitoyl-(protein) hydrolase activity"/>
    <property type="evidence" value="ECO:0007669"/>
    <property type="project" value="TreeGrafter"/>
</dbReference>
<dbReference type="OrthoDB" id="2418081at2759"/>
<comment type="caution">
    <text evidence="3">The sequence shown here is derived from an EMBL/GenBank/DDBJ whole genome shotgun (WGS) entry which is preliminary data.</text>
</comment>
<dbReference type="InterPro" id="IPR050565">
    <property type="entry name" value="LYPA1-2/EST-like"/>
</dbReference>
<gene>
    <name evidence="3" type="ORF">B0J11DRAFT_537564</name>
</gene>
<evidence type="ECO:0000313" key="3">
    <source>
        <dbReference type="EMBL" id="KAH7116788.1"/>
    </source>
</evidence>
<sequence length="237" mass="26115">MYTYVRLLFATLHASTMTYPTPFIIHPSLGSQHTHTVILLHGRGSTAEEFATDLFALATTEPTHGLRDAFPSFRWVFPDAGERWCTSFKEKRSAWFDTYSLSDLGLRQDLQVEGLRSGIQWLKNIIESEVDRLGGNSENIVLGGFSQGSATALWSLFTGLSATKGKLGAFIGLSAWAPFLPEVEEVVQDRDTSLSSTDRARTLMSTAMNVLGLDAVTDAEKKDHCLQSLPIYLGHGN</sequence>
<dbReference type="SUPFAM" id="SSF53474">
    <property type="entry name" value="alpha/beta-Hydrolases"/>
    <property type="match status" value="1"/>
</dbReference>
<dbReference type="Proteomes" id="UP000700596">
    <property type="component" value="Unassembled WGS sequence"/>
</dbReference>
<dbReference type="GO" id="GO:0052689">
    <property type="term" value="F:carboxylic ester hydrolase activity"/>
    <property type="evidence" value="ECO:0007669"/>
    <property type="project" value="TreeGrafter"/>
</dbReference>
<reference evidence="3" key="1">
    <citation type="journal article" date="2021" name="Nat. Commun.">
        <title>Genetic determinants of endophytism in the Arabidopsis root mycobiome.</title>
        <authorList>
            <person name="Mesny F."/>
            <person name="Miyauchi S."/>
            <person name="Thiergart T."/>
            <person name="Pickel B."/>
            <person name="Atanasova L."/>
            <person name="Karlsson M."/>
            <person name="Huettel B."/>
            <person name="Barry K.W."/>
            <person name="Haridas S."/>
            <person name="Chen C."/>
            <person name="Bauer D."/>
            <person name="Andreopoulos W."/>
            <person name="Pangilinan J."/>
            <person name="LaButti K."/>
            <person name="Riley R."/>
            <person name="Lipzen A."/>
            <person name="Clum A."/>
            <person name="Drula E."/>
            <person name="Henrissat B."/>
            <person name="Kohler A."/>
            <person name="Grigoriev I.V."/>
            <person name="Martin F.M."/>
            <person name="Hacquard S."/>
        </authorList>
    </citation>
    <scope>NUCLEOTIDE SEQUENCE</scope>
    <source>
        <strain evidence="3">MPI-CAGE-CH-0243</strain>
    </source>
</reference>
<dbReference type="GO" id="GO:0005737">
    <property type="term" value="C:cytoplasm"/>
    <property type="evidence" value="ECO:0007669"/>
    <property type="project" value="TreeGrafter"/>
</dbReference>
<dbReference type="PANTHER" id="PTHR10655:SF63">
    <property type="entry name" value="PHOSPHOLIPASE_CARBOXYLESTERASE_THIOESTERASE DOMAIN-CONTAINING PROTEIN"/>
    <property type="match status" value="1"/>
</dbReference>
<feature type="domain" description="Phospholipase/carboxylesterase/thioesterase" evidence="2">
    <location>
        <begin position="30"/>
        <end position="185"/>
    </location>
</feature>
<feature type="non-terminal residue" evidence="3">
    <location>
        <position position="237"/>
    </location>
</feature>
<evidence type="ECO:0000313" key="4">
    <source>
        <dbReference type="Proteomes" id="UP000700596"/>
    </source>
</evidence>
<comment type="similarity">
    <text evidence="1">Belongs to the AB hydrolase superfamily. AB hydrolase 2 family.</text>
</comment>
<organism evidence="3 4">
    <name type="scientific">Dendryphion nanum</name>
    <dbReference type="NCBI Taxonomy" id="256645"/>
    <lineage>
        <taxon>Eukaryota</taxon>
        <taxon>Fungi</taxon>
        <taxon>Dikarya</taxon>
        <taxon>Ascomycota</taxon>
        <taxon>Pezizomycotina</taxon>
        <taxon>Dothideomycetes</taxon>
        <taxon>Pleosporomycetidae</taxon>
        <taxon>Pleosporales</taxon>
        <taxon>Torulaceae</taxon>
        <taxon>Dendryphion</taxon>
    </lineage>
</organism>
<dbReference type="Pfam" id="PF02230">
    <property type="entry name" value="Abhydrolase_2"/>
    <property type="match status" value="1"/>
</dbReference>
<proteinExistence type="inferred from homology"/>
<dbReference type="InterPro" id="IPR029058">
    <property type="entry name" value="AB_hydrolase_fold"/>
</dbReference>
<dbReference type="InterPro" id="IPR003140">
    <property type="entry name" value="PLipase/COase/thioEstase"/>
</dbReference>
<evidence type="ECO:0000256" key="1">
    <source>
        <dbReference type="ARBA" id="ARBA00006499"/>
    </source>
</evidence>
<evidence type="ECO:0000259" key="2">
    <source>
        <dbReference type="Pfam" id="PF02230"/>
    </source>
</evidence>
<accession>A0A9P9DCL8</accession>
<protein>
    <submittedName>
        <fullName evidence="3">Phospholipase/Carboxylesterase-domain-containing protein</fullName>
    </submittedName>
</protein>
<keyword evidence="4" id="KW-1185">Reference proteome</keyword>
<dbReference type="Gene3D" id="3.40.50.1820">
    <property type="entry name" value="alpha/beta hydrolase"/>
    <property type="match status" value="1"/>
</dbReference>